<organism evidence="2 3">
    <name type="scientific">Lichenicola cladoniae</name>
    <dbReference type="NCBI Taxonomy" id="1484109"/>
    <lineage>
        <taxon>Bacteria</taxon>
        <taxon>Pseudomonadati</taxon>
        <taxon>Pseudomonadota</taxon>
        <taxon>Alphaproteobacteria</taxon>
        <taxon>Acetobacterales</taxon>
        <taxon>Acetobacteraceae</taxon>
        <taxon>Lichenicola</taxon>
    </lineage>
</organism>
<reference evidence="2 3" key="1">
    <citation type="journal article" date="2014" name="World J. Microbiol. Biotechnol.">
        <title>Biodiversity and physiological characteristics of Antarctic and Arctic lichens-associated bacteria.</title>
        <authorList>
            <person name="Lee Y.M."/>
            <person name="Kim E.H."/>
            <person name="Lee H.K."/>
            <person name="Hong S.G."/>
        </authorList>
    </citation>
    <scope>NUCLEOTIDE SEQUENCE [LARGE SCALE GENOMIC DNA]</scope>
    <source>
        <strain evidence="2 3">PAMC 26569</strain>
        <plasmid evidence="2">unnamed1</plasmid>
    </source>
</reference>
<evidence type="ECO:0000256" key="1">
    <source>
        <dbReference type="SAM" id="MobiDB-lite"/>
    </source>
</evidence>
<dbReference type="RefSeq" id="WP_171833881.1">
    <property type="nucleotide sequence ID" value="NZ_CP053709.1"/>
</dbReference>
<dbReference type="SUPFAM" id="SSF46785">
    <property type="entry name" value="Winged helix' DNA-binding domain"/>
    <property type="match status" value="2"/>
</dbReference>
<geneLocation type="plasmid" evidence="2 3">
    <name>unnamed1</name>
</geneLocation>
<sequence length="159" mass="17844">MDGGNLLFDLPARDRQSPKTRREPPVATSRPQPIRDAILDLLTKPHTVKQVAEHIDRRTSIATGHLRAMEAKGLAVRVSWGVWVRRDRCQNAPDPANIQRNCPAQEMVLRHLTKPRTLDDLLQKTGQSRSKLQHSLLKLQERGIVTRGADTKIGLVATT</sequence>
<feature type="compositionally biased region" description="Basic and acidic residues" evidence="1">
    <location>
        <begin position="11"/>
        <end position="24"/>
    </location>
</feature>
<evidence type="ECO:0000313" key="3">
    <source>
        <dbReference type="Proteomes" id="UP000500767"/>
    </source>
</evidence>
<proteinExistence type="predicted"/>
<protein>
    <submittedName>
        <fullName evidence="2">Uncharacterized protein</fullName>
    </submittedName>
</protein>
<dbReference type="KEGG" id="lck:HN018_23455"/>
<accession>A0A6M8HXA1</accession>
<keyword evidence="2" id="KW-0614">Plasmid</keyword>
<dbReference type="InterPro" id="IPR036390">
    <property type="entry name" value="WH_DNA-bd_sf"/>
</dbReference>
<name>A0A6M8HXA1_9PROT</name>
<feature type="region of interest" description="Disordered" evidence="1">
    <location>
        <begin position="1"/>
        <end position="31"/>
    </location>
</feature>
<evidence type="ECO:0000313" key="2">
    <source>
        <dbReference type="EMBL" id="QKE93143.1"/>
    </source>
</evidence>
<dbReference type="Proteomes" id="UP000500767">
    <property type="component" value="Plasmid unnamed1"/>
</dbReference>
<gene>
    <name evidence="2" type="ORF">HN018_23455</name>
</gene>
<dbReference type="AlphaFoldDB" id="A0A6M8HXA1"/>
<dbReference type="EMBL" id="CP053709">
    <property type="protein sequence ID" value="QKE93143.1"/>
    <property type="molecule type" value="Genomic_DNA"/>
</dbReference>
<keyword evidence="3" id="KW-1185">Reference proteome</keyword>